<dbReference type="EMBL" id="JAEHOD010000027">
    <property type="protein sequence ID" value="KAG2445130.1"/>
    <property type="molecule type" value="Genomic_DNA"/>
</dbReference>
<dbReference type="InterPro" id="IPR011047">
    <property type="entry name" value="Quinoprotein_ADH-like_sf"/>
</dbReference>
<keyword evidence="2" id="KW-0677">Repeat</keyword>
<dbReference type="InterPro" id="IPR019775">
    <property type="entry name" value="WD40_repeat_CS"/>
</dbReference>
<dbReference type="PROSITE" id="PS00678">
    <property type="entry name" value="WD_REPEATS_1"/>
    <property type="match status" value="3"/>
</dbReference>
<feature type="region of interest" description="Disordered" evidence="4">
    <location>
        <begin position="813"/>
        <end position="839"/>
    </location>
</feature>
<feature type="compositionally biased region" description="Low complexity" evidence="4">
    <location>
        <begin position="1204"/>
        <end position="1214"/>
    </location>
</feature>
<feature type="region of interest" description="Disordered" evidence="4">
    <location>
        <begin position="1000"/>
        <end position="1062"/>
    </location>
</feature>
<dbReference type="Pfam" id="PF00400">
    <property type="entry name" value="WD40"/>
    <property type="match status" value="6"/>
</dbReference>
<evidence type="ECO:0000256" key="1">
    <source>
        <dbReference type="ARBA" id="ARBA00022574"/>
    </source>
</evidence>
<evidence type="ECO:0000256" key="4">
    <source>
        <dbReference type="SAM" id="MobiDB-lite"/>
    </source>
</evidence>
<keyword evidence="6" id="KW-1185">Reference proteome</keyword>
<organism evidence="5 6">
    <name type="scientific">Chlamydomonas schloesseri</name>
    <dbReference type="NCBI Taxonomy" id="2026947"/>
    <lineage>
        <taxon>Eukaryota</taxon>
        <taxon>Viridiplantae</taxon>
        <taxon>Chlorophyta</taxon>
        <taxon>core chlorophytes</taxon>
        <taxon>Chlorophyceae</taxon>
        <taxon>CS clade</taxon>
        <taxon>Chlamydomonadales</taxon>
        <taxon>Chlamydomonadaceae</taxon>
        <taxon>Chlamydomonas</taxon>
    </lineage>
</organism>
<reference evidence="5" key="1">
    <citation type="journal article" date="2020" name="bioRxiv">
        <title>Comparative genomics of Chlamydomonas.</title>
        <authorList>
            <person name="Craig R.J."/>
            <person name="Hasan A.R."/>
            <person name="Ness R.W."/>
            <person name="Keightley P.D."/>
        </authorList>
    </citation>
    <scope>NUCLEOTIDE SEQUENCE</scope>
    <source>
        <strain evidence="5">CCAP 11/173</strain>
    </source>
</reference>
<dbReference type="SUPFAM" id="SSF50998">
    <property type="entry name" value="Quinoprotein alcohol dehydrogenase-like"/>
    <property type="match status" value="1"/>
</dbReference>
<dbReference type="SUPFAM" id="SSF50978">
    <property type="entry name" value="WD40 repeat-like"/>
    <property type="match status" value="1"/>
</dbReference>
<dbReference type="OrthoDB" id="7668193at2759"/>
<feature type="compositionally biased region" description="Gly residues" evidence="4">
    <location>
        <begin position="1083"/>
        <end position="1095"/>
    </location>
</feature>
<evidence type="ECO:0000256" key="3">
    <source>
        <dbReference type="PROSITE-ProRule" id="PRU00221"/>
    </source>
</evidence>
<dbReference type="PANTHER" id="PTHR44464">
    <property type="entry name" value="WD REPEAT-CONTAINING PROTEIN 17"/>
    <property type="match status" value="1"/>
</dbReference>
<feature type="repeat" description="WD" evidence="3">
    <location>
        <begin position="620"/>
        <end position="662"/>
    </location>
</feature>
<evidence type="ECO:0000313" key="6">
    <source>
        <dbReference type="Proteomes" id="UP000613740"/>
    </source>
</evidence>
<dbReference type="InterPro" id="IPR020472">
    <property type="entry name" value="WD40_PAC1"/>
</dbReference>
<feature type="compositionally biased region" description="Polar residues" evidence="4">
    <location>
        <begin position="1168"/>
        <end position="1178"/>
    </location>
</feature>
<gene>
    <name evidence="5" type="ORF">HYH02_008598</name>
</gene>
<feature type="region of interest" description="Disordered" evidence="4">
    <location>
        <begin position="1083"/>
        <end position="1235"/>
    </location>
</feature>
<feature type="compositionally biased region" description="Gly residues" evidence="4">
    <location>
        <begin position="819"/>
        <end position="839"/>
    </location>
</feature>
<dbReference type="Gene3D" id="2.130.10.10">
    <property type="entry name" value="YVTN repeat-like/Quinoprotein amine dehydrogenase"/>
    <property type="match status" value="4"/>
</dbReference>
<evidence type="ECO:0008006" key="7">
    <source>
        <dbReference type="Google" id="ProtNLM"/>
    </source>
</evidence>
<feature type="compositionally biased region" description="Pro residues" evidence="4">
    <location>
        <begin position="1194"/>
        <end position="1203"/>
    </location>
</feature>
<feature type="repeat" description="WD" evidence="3">
    <location>
        <begin position="577"/>
        <end position="619"/>
    </location>
</feature>
<dbReference type="PANTHER" id="PTHR44464:SF1">
    <property type="entry name" value="WD REPEAT-CONTAINING PROTEIN 17"/>
    <property type="match status" value="1"/>
</dbReference>
<feature type="compositionally biased region" description="Gly residues" evidence="4">
    <location>
        <begin position="1131"/>
        <end position="1143"/>
    </location>
</feature>
<dbReference type="PRINTS" id="PR00320">
    <property type="entry name" value="GPROTEINBRPT"/>
</dbReference>
<dbReference type="InterPro" id="IPR015943">
    <property type="entry name" value="WD40/YVTN_repeat-like_dom_sf"/>
</dbReference>
<dbReference type="InterPro" id="IPR001680">
    <property type="entry name" value="WD40_rpt"/>
</dbReference>
<comment type="caution">
    <text evidence="5">The sequence shown here is derived from an EMBL/GenBank/DDBJ whole genome shotgun (WGS) entry which is preliminary data.</text>
</comment>
<dbReference type="InterPro" id="IPR036322">
    <property type="entry name" value="WD40_repeat_dom_sf"/>
</dbReference>
<feature type="repeat" description="WD" evidence="3">
    <location>
        <begin position="663"/>
        <end position="696"/>
    </location>
</feature>
<dbReference type="Proteomes" id="UP000613740">
    <property type="component" value="Unassembled WGS sequence"/>
</dbReference>
<feature type="compositionally biased region" description="Pro residues" evidence="4">
    <location>
        <begin position="1215"/>
        <end position="1227"/>
    </location>
</feature>
<feature type="compositionally biased region" description="Low complexity" evidence="4">
    <location>
        <begin position="1096"/>
        <end position="1116"/>
    </location>
</feature>
<dbReference type="SMART" id="SM00320">
    <property type="entry name" value="WD40"/>
    <property type="match status" value="11"/>
</dbReference>
<evidence type="ECO:0000313" key="5">
    <source>
        <dbReference type="EMBL" id="KAG2445130.1"/>
    </source>
</evidence>
<sequence length="1869" mass="184804">MRQQVCIPSGCQQWVSRTVTVGVDRFAYMSSLAIYVYSSSSFMPLAILAKHEKHLSALALSPFHSHLLAAAIGTNHEMRLYDIDTELPVCSTSYSAPKANVSIITWHRTQEGVLLLAAGSHLVAWDVSAAMDGDGHSALQHTASANTALPSPSAAADGGGGGGLFSRLKGGLGGGGGSGGAAVTEVTGGARWLPLRDLSHPITAFEQCPPSAGGGGSGGGGGGVNMVAVATGDGKVVLLELEPSGLGVKYEMRSIQLPDGVPATSVAWEPLSANGLLLVVGRGGALALYDCGTGETVLQYAKQPATAFRCAQFVPSQPGNFLLSSSRSGALQLWNVSQPQPLRLLKPAGGLVQGFALLPQPQQPGGGGGAGVQGPGRRTPVLVSFADGGVCVFDLASQTTLWRQEGGHTETIFDCRFCTTDPNLLATASFDSSVRVWDVRTARCIKQLGGAEGILYSVSWSADGKLLAASNDSGMIYIYDYARGMLIKGLRQHTKQSLKVAFHPVKPTLLASSSVDGTVYVYTVDGETVRTLRHFSPVSCIAWGVLCPDMVATTTEHGELHIWDTSLPAAECLQRTLEAHTARTFNVEFSPLVKHWLLSSSNDRTARVWDVSTGECQVVLQGHGAEVRAVAWHPEVATICFTGSWDWAVRVWDVRNGRCLRVANDHHADVYGIACHPARPFFIVTCSRDTTLRLWSTLDLTPHLFPQALLLPLAKLRCSAEEAVKAPESAPAQLSGTVSRELAERLAGAAMGPLERFAALADFFMPPACQDTFWELARAVKATAVSGISGAPGGAADSGPLVTDLGPLGYASRRRGSSAGRGGPGGGGGGGGAGEEAGGGGALHHWTVARLAVGSAANHLELAASSKVRNGGASRREELLREAAQQHLVAGNVEHCCELLAELGDWDRALALAPVVGLGLWQRLMRQRVAALASESQSHVSDVLPLYLVSGAVPALVDMLSASQLYDTAFNVAAVQASGGYASLSIAALAAGAAGGSGGGGGGGGQGWAGGVGHSPGDRCHSAGSISNPSGSGVGPMGSDLPPSSPPGVGDSGAGGAGSSAAAVAAHSGGGSLLATLTSPTGVSGGGAGGAGTSSGGSTLPPLRPGGLPALGRAPSLRPPPLAPIQTSGLSFGGGASSGGAGGPLPSPPPTGGSTTPMGSNAAATGADSGNASPSTTALRHDGSAPLPVMAAPVSPPLGPAPPSGSGVSSSGQVPAPPPMAPAPPPGGMRSAPSMRGRSLVAASGGGAAGAANAAAAAAASREALERATSVRCSQARVYLMQGLPMQAACCALSVDDVGGAVGLLLRGGCEDAALALVMGLTRPLSTMAAAGGSSPIAPGAAGVSLAAFGLGVAAAAAHGGGAAGAGAGGGAAGGVEAVATALRPRVMVAAAQRREAAGDFLTAAELLRQLPGAGTGAAGGFLRAADIRDLLAGRCRAHSDPLVTNRVFVALGLQESATYASPAATAAAGASAAAGAWDGFRALLLGGAAEAAAEWALKAAAKLVDGGRRPTLASPEWEQAWAALNSLAPSALGRSVWLEVFGLALYAGALAALEQGCAAVGLYLVRTLEAWAASAPGACLPVSQARLAAEVSEGLDACLALPGVCGGCSGAEVREVLLELLAAPQGSQWMQGMLQARLAAAEARMAGVGGATPPTSPPFVAGRSSQSTSGGADDGPGGPNLAALAGGSMSRSARRLASLGGSVGTGGAAGRGGGLDLGASTGRLAAGGAVAAALAALSPGASAAAAAAGDGAAGGTGKAAGGGGSAGAGGGMLNLVDLARGPVVVAAAHVPSRSTAMSSGALPVSVVSGGAIRGPAVALEGDGAGAGGGGGGGGVARSSVFMSLSEAVALRRVLTYSPLGNGKLLRLP</sequence>
<feature type="repeat" description="WD" evidence="3">
    <location>
        <begin position="405"/>
        <end position="447"/>
    </location>
</feature>
<accession>A0A836B1R1</accession>
<protein>
    <recommendedName>
        <fullName evidence="7">Anaphase-promoting complex subunit 4 WD40 domain-containing protein</fullName>
    </recommendedName>
</protein>
<dbReference type="PROSITE" id="PS50294">
    <property type="entry name" value="WD_REPEATS_REGION"/>
    <property type="match status" value="3"/>
</dbReference>
<feature type="compositionally biased region" description="Gly residues" evidence="4">
    <location>
        <begin position="1000"/>
        <end position="1014"/>
    </location>
</feature>
<name>A0A836B1R1_9CHLO</name>
<dbReference type="CDD" id="cd00200">
    <property type="entry name" value="WD40"/>
    <property type="match status" value="1"/>
</dbReference>
<evidence type="ECO:0000256" key="2">
    <source>
        <dbReference type="ARBA" id="ARBA00022737"/>
    </source>
</evidence>
<dbReference type="PROSITE" id="PS50082">
    <property type="entry name" value="WD_REPEATS_2"/>
    <property type="match status" value="4"/>
</dbReference>
<feature type="region of interest" description="Disordered" evidence="4">
    <location>
        <begin position="1649"/>
        <end position="1686"/>
    </location>
</feature>
<keyword evidence="1 3" id="KW-0853">WD repeat</keyword>
<proteinExistence type="predicted"/>